<dbReference type="RefSeq" id="XP_007696826.1">
    <property type="nucleotide sequence ID" value="XM_007698636.1"/>
</dbReference>
<accession>M2TEA0</accession>
<name>M2TEA0_COCSN</name>
<dbReference type="OMA" id="CQVSTIT"/>
<sequence length="214" mass="24260">MPSNCLATSAKRDNDALINTTELFHQRLQTSPKDDWERLKLCWGYMDCGDCHRSQGHCGWCAISSTCLPLPLDDAFSRAFPLLSPIRHHSICALGSERFELRTAGLGCQVSTITFLASLITIFATLFGVLVLYGVSKCVGWVVTGVKASRGGYVVFEDGRSGVWVREREGWEKWWRRVRGKESEGEVQEVDEGTGRRGWFWWNGRSEERRPLLQ</sequence>
<dbReference type="Proteomes" id="UP000016934">
    <property type="component" value="Unassembled WGS sequence"/>
</dbReference>
<evidence type="ECO:0000313" key="3">
    <source>
        <dbReference type="Proteomes" id="UP000016934"/>
    </source>
</evidence>
<dbReference type="EMBL" id="KB445639">
    <property type="protein sequence ID" value="EMD67077.1"/>
    <property type="molecule type" value="Genomic_DNA"/>
</dbReference>
<evidence type="ECO:0000256" key="1">
    <source>
        <dbReference type="SAM" id="Phobius"/>
    </source>
</evidence>
<organism evidence="2 3">
    <name type="scientific">Cochliobolus sativus (strain ND90Pr / ATCC 201652)</name>
    <name type="common">Common root rot and spot blotch fungus</name>
    <name type="synonym">Bipolaris sorokiniana</name>
    <dbReference type="NCBI Taxonomy" id="665912"/>
    <lineage>
        <taxon>Eukaryota</taxon>
        <taxon>Fungi</taxon>
        <taxon>Dikarya</taxon>
        <taxon>Ascomycota</taxon>
        <taxon>Pezizomycotina</taxon>
        <taxon>Dothideomycetes</taxon>
        <taxon>Pleosporomycetidae</taxon>
        <taxon>Pleosporales</taxon>
        <taxon>Pleosporineae</taxon>
        <taxon>Pleosporaceae</taxon>
        <taxon>Bipolaris</taxon>
    </lineage>
</organism>
<reference evidence="3" key="2">
    <citation type="journal article" date="2013" name="PLoS Genet.">
        <title>Comparative genome structure, secondary metabolite, and effector coding capacity across Cochliobolus pathogens.</title>
        <authorList>
            <person name="Condon B.J."/>
            <person name="Leng Y."/>
            <person name="Wu D."/>
            <person name="Bushley K.E."/>
            <person name="Ohm R.A."/>
            <person name="Otillar R."/>
            <person name="Martin J."/>
            <person name="Schackwitz W."/>
            <person name="Grimwood J."/>
            <person name="MohdZainudin N."/>
            <person name="Xue C."/>
            <person name="Wang R."/>
            <person name="Manning V.A."/>
            <person name="Dhillon B."/>
            <person name="Tu Z.J."/>
            <person name="Steffenson B.J."/>
            <person name="Salamov A."/>
            <person name="Sun H."/>
            <person name="Lowry S."/>
            <person name="LaButti K."/>
            <person name="Han J."/>
            <person name="Copeland A."/>
            <person name="Lindquist E."/>
            <person name="Barry K."/>
            <person name="Schmutz J."/>
            <person name="Baker S.E."/>
            <person name="Ciuffetti L.M."/>
            <person name="Grigoriev I.V."/>
            <person name="Zhong S."/>
            <person name="Turgeon B.G."/>
        </authorList>
    </citation>
    <scope>NUCLEOTIDE SEQUENCE [LARGE SCALE GENOMIC DNA]</scope>
    <source>
        <strain evidence="3">ND90Pr / ATCC 201652</strain>
    </source>
</reference>
<keyword evidence="1" id="KW-1133">Transmembrane helix</keyword>
<dbReference type="GeneID" id="19130978"/>
<dbReference type="HOGENOM" id="CLU_113404_0_0_1"/>
<reference evidence="2 3" key="1">
    <citation type="journal article" date="2012" name="PLoS Pathog.">
        <title>Diverse lifestyles and strategies of plant pathogenesis encoded in the genomes of eighteen Dothideomycetes fungi.</title>
        <authorList>
            <person name="Ohm R.A."/>
            <person name="Feau N."/>
            <person name="Henrissat B."/>
            <person name="Schoch C.L."/>
            <person name="Horwitz B.A."/>
            <person name="Barry K.W."/>
            <person name="Condon B.J."/>
            <person name="Copeland A.C."/>
            <person name="Dhillon B."/>
            <person name="Glaser F."/>
            <person name="Hesse C.N."/>
            <person name="Kosti I."/>
            <person name="LaButti K."/>
            <person name="Lindquist E.A."/>
            <person name="Lucas S."/>
            <person name="Salamov A.A."/>
            <person name="Bradshaw R.E."/>
            <person name="Ciuffetti L."/>
            <person name="Hamelin R.C."/>
            <person name="Kema G.H.J."/>
            <person name="Lawrence C."/>
            <person name="Scott J.A."/>
            <person name="Spatafora J.W."/>
            <person name="Turgeon B.G."/>
            <person name="de Wit P.J.G.M."/>
            <person name="Zhong S."/>
            <person name="Goodwin S.B."/>
            <person name="Grigoriev I.V."/>
        </authorList>
    </citation>
    <scope>NUCLEOTIDE SEQUENCE [LARGE SCALE GENOMIC DNA]</scope>
    <source>
        <strain evidence="3">ND90Pr / ATCC 201652</strain>
    </source>
</reference>
<proteinExistence type="predicted"/>
<dbReference type="eggNOG" id="ENOG502SXHK">
    <property type="taxonomic scope" value="Eukaryota"/>
</dbReference>
<keyword evidence="3" id="KW-1185">Reference proteome</keyword>
<keyword evidence="1" id="KW-0472">Membrane</keyword>
<protein>
    <recommendedName>
        <fullName evidence="4">PSI domain-containing protein</fullName>
    </recommendedName>
</protein>
<evidence type="ECO:0000313" key="2">
    <source>
        <dbReference type="EMBL" id="EMD67077.1"/>
    </source>
</evidence>
<dbReference type="STRING" id="665912.M2TEA0"/>
<dbReference type="AlphaFoldDB" id="M2TEA0"/>
<gene>
    <name evidence="2" type="ORF">COCSADRAFT_135695</name>
</gene>
<evidence type="ECO:0008006" key="4">
    <source>
        <dbReference type="Google" id="ProtNLM"/>
    </source>
</evidence>
<dbReference type="KEGG" id="bsc:COCSADRAFT_135695"/>
<dbReference type="OrthoDB" id="5427091at2759"/>
<feature type="transmembrane region" description="Helical" evidence="1">
    <location>
        <begin position="113"/>
        <end position="135"/>
    </location>
</feature>
<keyword evidence="1" id="KW-0812">Transmembrane</keyword>